<dbReference type="InterPro" id="IPR029062">
    <property type="entry name" value="Class_I_gatase-like"/>
</dbReference>
<dbReference type="EMBL" id="WTVA01000001">
    <property type="protein sequence ID" value="MZR21323.1"/>
    <property type="molecule type" value="Genomic_DNA"/>
</dbReference>
<feature type="domain" description="HTH araC/xylS-type" evidence="4">
    <location>
        <begin position="236"/>
        <end position="334"/>
    </location>
</feature>
<evidence type="ECO:0000256" key="1">
    <source>
        <dbReference type="ARBA" id="ARBA00023015"/>
    </source>
</evidence>
<evidence type="ECO:0000256" key="2">
    <source>
        <dbReference type="ARBA" id="ARBA00023125"/>
    </source>
</evidence>
<keyword evidence="2" id="KW-0238">DNA-binding</keyword>
<organism evidence="5 6">
    <name type="scientific">Sneathiella chungangensis</name>
    <dbReference type="NCBI Taxonomy" id="1418234"/>
    <lineage>
        <taxon>Bacteria</taxon>
        <taxon>Pseudomonadati</taxon>
        <taxon>Pseudomonadota</taxon>
        <taxon>Alphaproteobacteria</taxon>
        <taxon>Sneathiellales</taxon>
        <taxon>Sneathiellaceae</taxon>
        <taxon>Sneathiella</taxon>
    </lineage>
</organism>
<proteinExistence type="predicted"/>
<dbReference type="PROSITE" id="PS01124">
    <property type="entry name" value="HTH_ARAC_FAMILY_2"/>
    <property type="match status" value="1"/>
</dbReference>
<dbReference type="Gene3D" id="1.10.10.60">
    <property type="entry name" value="Homeodomain-like"/>
    <property type="match status" value="2"/>
</dbReference>
<name>A0A845MA12_9PROT</name>
<dbReference type="Pfam" id="PF01965">
    <property type="entry name" value="DJ-1_PfpI"/>
    <property type="match status" value="1"/>
</dbReference>
<dbReference type="Gene3D" id="3.40.50.880">
    <property type="match status" value="1"/>
</dbReference>
<dbReference type="PRINTS" id="PR00032">
    <property type="entry name" value="HTHARAC"/>
</dbReference>
<comment type="caution">
    <text evidence="5">The sequence shown here is derived from an EMBL/GenBank/DDBJ whole genome shotgun (WGS) entry which is preliminary data.</text>
</comment>
<dbReference type="Pfam" id="PF12833">
    <property type="entry name" value="HTH_18"/>
    <property type="match status" value="1"/>
</dbReference>
<dbReference type="InterPro" id="IPR018060">
    <property type="entry name" value="HTH_AraC"/>
</dbReference>
<dbReference type="RefSeq" id="WP_161337723.1">
    <property type="nucleotide sequence ID" value="NZ_JBHSDG010000002.1"/>
</dbReference>
<dbReference type="PROSITE" id="PS00041">
    <property type="entry name" value="HTH_ARAC_FAMILY_1"/>
    <property type="match status" value="1"/>
</dbReference>
<gene>
    <name evidence="5" type="ORF">GQF03_03175</name>
</gene>
<dbReference type="InterPro" id="IPR018062">
    <property type="entry name" value="HTH_AraC-typ_CS"/>
</dbReference>
<dbReference type="PANTHER" id="PTHR43130">
    <property type="entry name" value="ARAC-FAMILY TRANSCRIPTIONAL REGULATOR"/>
    <property type="match status" value="1"/>
</dbReference>
<accession>A0A845MA12</accession>
<evidence type="ECO:0000313" key="6">
    <source>
        <dbReference type="Proteomes" id="UP000445696"/>
    </source>
</evidence>
<dbReference type="CDD" id="cd03138">
    <property type="entry name" value="GATase1_AraC_2"/>
    <property type="match status" value="1"/>
</dbReference>
<dbReference type="InterPro" id="IPR020449">
    <property type="entry name" value="Tscrpt_reg_AraC-type_HTH"/>
</dbReference>
<keyword evidence="3" id="KW-0804">Transcription</keyword>
<keyword evidence="1" id="KW-0805">Transcription regulation</keyword>
<evidence type="ECO:0000256" key="3">
    <source>
        <dbReference type="ARBA" id="ARBA00023163"/>
    </source>
</evidence>
<keyword evidence="6" id="KW-1185">Reference proteome</keyword>
<dbReference type="OrthoDB" id="9793422at2"/>
<dbReference type="AlphaFoldDB" id="A0A845MA12"/>
<dbReference type="Proteomes" id="UP000445696">
    <property type="component" value="Unassembled WGS sequence"/>
</dbReference>
<dbReference type="InterPro" id="IPR009057">
    <property type="entry name" value="Homeodomain-like_sf"/>
</dbReference>
<dbReference type="InterPro" id="IPR052158">
    <property type="entry name" value="INH-QAR"/>
</dbReference>
<dbReference type="GO" id="GO:0043565">
    <property type="term" value="F:sequence-specific DNA binding"/>
    <property type="evidence" value="ECO:0007669"/>
    <property type="project" value="InterPro"/>
</dbReference>
<sequence length="341" mass="37554">MKNAVPTDPVKVSLLALPESTPAALYGLYEVLSSVGVSWAEVTGDGEPAPLMEVKIVSEDGRDFASAIGTPIAPHAALHEVNRTDIVIVADLALVPERGADYSWPAMTDWVRAQYDQGATVCSVCTGTAFLAGTGLLDHCEATTHWAAAEMIRAMRPEIDLKPERILVPAGPGHRIITSGGSSSWQDLTLYLIARYCGQAEAVRTAKVFLIGDHNDGQLPFTAVPPPRQHEDAVIADCQRWIAMNYHEANPVARMTARSGLGERTFKRRFQAATGFSPMDYVQALRIEEAKQTLETDDTPIEEIARSLGYEDPAFFRRLFKKRTGVTPGRYRQRYQSHIRF</sequence>
<evidence type="ECO:0000259" key="4">
    <source>
        <dbReference type="PROSITE" id="PS01124"/>
    </source>
</evidence>
<dbReference type="SUPFAM" id="SSF46689">
    <property type="entry name" value="Homeodomain-like"/>
    <property type="match status" value="2"/>
</dbReference>
<dbReference type="InterPro" id="IPR002818">
    <property type="entry name" value="DJ-1/PfpI"/>
</dbReference>
<dbReference type="SUPFAM" id="SSF52317">
    <property type="entry name" value="Class I glutamine amidotransferase-like"/>
    <property type="match status" value="1"/>
</dbReference>
<dbReference type="PANTHER" id="PTHR43130:SF3">
    <property type="entry name" value="HTH-TYPE TRANSCRIPTIONAL REGULATOR RV1931C"/>
    <property type="match status" value="1"/>
</dbReference>
<evidence type="ECO:0000313" key="5">
    <source>
        <dbReference type="EMBL" id="MZR21323.1"/>
    </source>
</evidence>
<dbReference type="SMART" id="SM00342">
    <property type="entry name" value="HTH_ARAC"/>
    <property type="match status" value="1"/>
</dbReference>
<protein>
    <submittedName>
        <fullName evidence="5">Helix-turn-helix domain-containing protein</fullName>
    </submittedName>
</protein>
<dbReference type="GO" id="GO:0003700">
    <property type="term" value="F:DNA-binding transcription factor activity"/>
    <property type="evidence" value="ECO:0007669"/>
    <property type="project" value="InterPro"/>
</dbReference>
<reference evidence="5 6" key="1">
    <citation type="journal article" date="2014" name="Int. J. Syst. Evol. Microbiol.">
        <title>Sneathiella chungangensis sp. nov., isolated from a marine sand, and emended description of the genus Sneathiella.</title>
        <authorList>
            <person name="Siamphan C."/>
            <person name="Kim H."/>
            <person name="Lee J.S."/>
            <person name="Kim W."/>
        </authorList>
    </citation>
    <scope>NUCLEOTIDE SEQUENCE [LARGE SCALE GENOMIC DNA]</scope>
    <source>
        <strain evidence="5 6">KCTC 32476</strain>
    </source>
</reference>